<dbReference type="InterPro" id="IPR047150">
    <property type="entry name" value="SGT"/>
</dbReference>
<dbReference type="PANTHER" id="PTHR45831">
    <property type="entry name" value="LD24721P"/>
    <property type="match status" value="1"/>
</dbReference>
<protein>
    <submittedName>
        <fullName evidence="5">Tetratricopeptide repeat protein</fullName>
    </submittedName>
</protein>
<dbReference type="GO" id="GO:0060090">
    <property type="term" value="F:molecular adaptor activity"/>
    <property type="evidence" value="ECO:0007669"/>
    <property type="project" value="TreeGrafter"/>
</dbReference>
<organism evidence="5 6">
    <name type="scientific">Litoreibacter ponti</name>
    <dbReference type="NCBI Taxonomy" id="1510457"/>
    <lineage>
        <taxon>Bacteria</taxon>
        <taxon>Pseudomonadati</taxon>
        <taxon>Pseudomonadota</taxon>
        <taxon>Alphaproteobacteria</taxon>
        <taxon>Rhodobacterales</taxon>
        <taxon>Roseobacteraceae</taxon>
        <taxon>Litoreibacter</taxon>
    </lineage>
</organism>
<keyword evidence="1" id="KW-0677">Repeat</keyword>
<comment type="caution">
    <text evidence="5">The sequence shown here is derived from an EMBL/GenBank/DDBJ whole genome shotgun (WGS) entry which is preliminary data.</text>
</comment>
<dbReference type="Proteomes" id="UP000243978">
    <property type="component" value="Unassembled WGS sequence"/>
</dbReference>
<feature type="signal peptide" evidence="4">
    <location>
        <begin position="1"/>
        <end position="24"/>
    </location>
</feature>
<dbReference type="PROSITE" id="PS50005">
    <property type="entry name" value="TPR"/>
    <property type="match status" value="1"/>
</dbReference>
<proteinExistence type="predicted"/>
<gene>
    <name evidence="5" type="ORF">C8N43_1281</name>
</gene>
<dbReference type="AlphaFoldDB" id="A0A2T6BKN8"/>
<accession>A0A2T6BKN8</accession>
<feature type="repeat" description="TPR" evidence="3">
    <location>
        <begin position="131"/>
        <end position="164"/>
    </location>
</feature>
<dbReference type="GO" id="GO:0016020">
    <property type="term" value="C:membrane"/>
    <property type="evidence" value="ECO:0007669"/>
    <property type="project" value="TreeGrafter"/>
</dbReference>
<evidence type="ECO:0000256" key="1">
    <source>
        <dbReference type="ARBA" id="ARBA00022737"/>
    </source>
</evidence>
<name>A0A2T6BKN8_9RHOB</name>
<dbReference type="Pfam" id="PF13432">
    <property type="entry name" value="TPR_16"/>
    <property type="match status" value="1"/>
</dbReference>
<dbReference type="GO" id="GO:0006620">
    <property type="term" value="P:post-translational protein targeting to endoplasmic reticulum membrane"/>
    <property type="evidence" value="ECO:0007669"/>
    <property type="project" value="TreeGrafter"/>
</dbReference>
<dbReference type="RefSeq" id="WP_107844801.1">
    <property type="nucleotide sequence ID" value="NZ_QBKS01000001.1"/>
</dbReference>
<evidence type="ECO:0000256" key="2">
    <source>
        <dbReference type="ARBA" id="ARBA00022803"/>
    </source>
</evidence>
<keyword evidence="6" id="KW-1185">Reference proteome</keyword>
<dbReference type="PANTHER" id="PTHR45831:SF2">
    <property type="entry name" value="LD24721P"/>
    <property type="match status" value="1"/>
</dbReference>
<dbReference type="OrthoDB" id="9815010at2"/>
<dbReference type="GO" id="GO:0072380">
    <property type="term" value="C:TRC complex"/>
    <property type="evidence" value="ECO:0007669"/>
    <property type="project" value="TreeGrafter"/>
</dbReference>
<reference evidence="5 6" key="1">
    <citation type="submission" date="2018-04" db="EMBL/GenBank/DDBJ databases">
        <title>Genomic Encyclopedia of Archaeal and Bacterial Type Strains, Phase II (KMG-II): from individual species to whole genera.</title>
        <authorList>
            <person name="Goeker M."/>
        </authorList>
    </citation>
    <scope>NUCLEOTIDE SEQUENCE [LARGE SCALE GENOMIC DNA]</scope>
    <source>
        <strain evidence="5 6">DSM 100977</strain>
    </source>
</reference>
<keyword evidence="4" id="KW-0732">Signal</keyword>
<dbReference type="InterPro" id="IPR011990">
    <property type="entry name" value="TPR-like_helical_dom_sf"/>
</dbReference>
<sequence length="183" mass="20629">MKARTHILNLFVTSFLAFTAPAFADQAELDALFEELAQPELENWELVERKIWREWSRSGSPAMDLLLRRGRNAMRAGDLEKAIDHFTALTDHAPEFAEGWNARATAFFNAEEYGLSIADIGRTLSLNPRHFGALQGLGRILEELEQEDDALKAYQAAAAIHPHRDGIKEAIERLERKTSGQDI</sequence>
<dbReference type="EMBL" id="QBKS01000001">
    <property type="protein sequence ID" value="PTX56621.1"/>
    <property type="molecule type" value="Genomic_DNA"/>
</dbReference>
<dbReference type="SMART" id="SM00028">
    <property type="entry name" value="TPR"/>
    <property type="match status" value="3"/>
</dbReference>
<evidence type="ECO:0000313" key="5">
    <source>
        <dbReference type="EMBL" id="PTX56621.1"/>
    </source>
</evidence>
<evidence type="ECO:0000256" key="3">
    <source>
        <dbReference type="PROSITE-ProRule" id="PRU00339"/>
    </source>
</evidence>
<keyword evidence="2 3" id="KW-0802">TPR repeat</keyword>
<evidence type="ECO:0000256" key="4">
    <source>
        <dbReference type="SAM" id="SignalP"/>
    </source>
</evidence>
<feature type="chain" id="PRO_5015625717" evidence="4">
    <location>
        <begin position="25"/>
        <end position="183"/>
    </location>
</feature>
<dbReference type="InterPro" id="IPR019734">
    <property type="entry name" value="TPR_rpt"/>
</dbReference>
<dbReference type="Gene3D" id="1.25.40.10">
    <property type="entry name" value="Tetratricopeptide repeat domain"/>
    <property type="match status" value="1"/>
</dbReference>
<evidence type="ECO:0000313" key="6">
    <source>
        <dbReference type="Proteomes" id="UP000243978"/>
    </source>
</evidence>
<dbReference type="SUPFAM" id="SSF48452">
    <property type="entry name" value="TPR-like"/>
    <property type="match status" value="1"/>
</dbReference>